<dbReference type="Pfam" id="PF25967">
    <property type="entry name" value="RND-MFP_C"/>
    <property type="match status" value="1"/>
</dbReference>
<protein>
    <recommendedName>
        <fullName evidence="2">Multidrug resistance protein MdtA-like C-terminal permuted SH3 domain-containing protein</fullName>
    </recommendedName>
</protein>
<dbReference type="Gene3D" id="2.40.420.20">
    <property type="match status" value="1"/>
</dbReference>
<evidence type="ECO:0000259" key="2">
    <source>
        <dbReference type="Pfam" id="PF25967"/>
    </source>
</evidence>
<dbReference type="GO" id="GO:1990281">
    <property type="term" value="C:efflux pump complex"/>
    <property type="evidence" value="ECO:0007669"/>
    <property type="project" value="TreeGrafter"/>
</dbReference>
<feature type="signal peptide" evidence="1">
    <location>
        <begin position="1"/>
        <end position="29"/>
    </location>
</feature>
<dbReference type="RefSeq" id="WP_117685682.1">
    <property type="nucleotide sequence ID" value="NZ_QSQP01000006.1"/>
</dbReference>
<dbReference type="AlphaFoldDB" id="A0A3E4M1D5"/>
<evidence type="ECO:0000313" key="3">
    <source>
        <dbReference type="EMBL" id="RGK43541.1"/>
    </source>
</evidence>
<dbReference type="Proteomes" id="UP000261052">
    <property type="component" value="Unassembled WGS sequence"/>
</dbReference>
<gene>
    <name evidence="3" type="ORF">DXD13_06050</name>
</gene>
<dbReference type="GO" id="GO:0015562">
    <property type="term" value="F:efflux transmembrane transporter activity"/>
    <property type="evidence" value="ECO:0007669"/>
    <property type="project" value="TreeGrafter"/>
</dbReference>
<proteinExistence type="predicted"/>
<evidence type="ECO:0000256" key="1">
    <source>
        <dbReference type="SAM" id="SignalP"/>
    </source>
</evidence>
<accession>A0A3E4M1D5</accession>
<keyword evidence="1" id="KW-0732">Signal</keyword>
<dbReference type="PANTHER" id="PTHR30469">
    <property type="entry name" value="MULTIDRUG RESISTANCE PROTEIN MDTA"/>
    <property type="match status" value="1"/>
</dbReference>
<comment type="caution">
    <text evidence="3">The sequence shown here is derived from an EMBL/GenBank/DDBJ whole genome shotgun (WGS) entry which is preliminary data.</text>
</comment>
<dbReference type="SUPFAM" id="SSF111369">
    <property type="entry name" value="HlyD-like secretion proteins"/>
    <property type="match status" value="1"/>
</dbReference>
<feature type="domain" description="Multidrug resistance protein MdtA-like C-terminal permuted SH3" evidence="2">
    <location>
        <begin position="272"/>
        <end position="328"/>
    </location>
</feature>
<reference evidence="3 4" key="1">
    <citation type="submission" date="2018-08" db="EMBL/GenBank/DDBJ databases">
        <title>A genome reference for cultivated species of the human gut microbiota.</title>
        <authorList>
            <person name="Zou Y."/>
            <person name="Xue W."/>
            <person name="Luo G."/>
        </authorList>
    </citation>
    <scope>NUCLEOTIDE SEQUENCE [LARGE SCALE GENOMIC DNA]</scope>
    <source>
        <strain evidence="3 4">TF11-15AC</strain>
    </source>
</reference>
<evidence type="ECO:0000313" key="4">
    <source>
        <dbReference type="Proteomes" id="UP000261052"/>
    </source>
</evidence>
<organism evidence="3 4">
    <name type="scientific">Agathobacter rectalis</name>
    <dbReference type="NCBI Taxonomy" id="39491"/>
    <lineage>
        <taxon>Bacteria</taxon>
        <taxon>Bacillati</taxon>
        <taxon>Bacillota</taxon>
        <taxon>Clostridia</taxon>
        <taxon>Lachnospirales</taxon>
        <taxon>Lachnospiraceae</taxon>
        <taxon>Agathobacter</taxon>
    </lineage>
</organism>
<name>A0A3E4M1D5_9FIRM</name>
<sequence>MINRKKKYISRLTFAAAITSILFSGCGAAQKELAQTDRASYEKISYQTVTVQSGSLTPQTTISLSAQGYTRFSYGATNTELTLEKVNVAVGDHVKKGDILVAFKSGEIQKKIEDYSGQISQNKLLAEHYRAIMKIDDTQDYSSDIAQLDKDTEVAQLYLDEAEEKLSRYQITASEDGTITAMNNSLLAGVFEPGSNLITEISGNGNYEADRPEGYDFNVGDVYTATASDIEFELKVKEVDDKKLVFEPVSDMSAVSDAQIFSMEVTRPAIENAVYVQKDAVHEKDGRYFVYTLDENGYRQAVWISVADQVGDYRIITEGLKSGDEVVLQ</sequence>
<dbReference type="InterPro" id="IPR058627">
    <property type="entry name" value="MdtA-like_C"/>
</dbReference>
<feature type="chain" id="PRO_5039356552" description="Multidrug resistance protein MdtA-like C-terminal permuted SH3 domain-containing protein" evidence="1">
    <location>
        <begin position="30"/>
        <end position="329"/>
    </location>
</feature>
<dbReference type="EMBL" id="QSQP01000006">
    <property type="protein sequence ID" value="RGK43541.1"/>
    <property type="molecule type" value="Genomic_DNA"/>
</dbReference>
<dbReference type="PROSITE" id="PS51257">
    <property type="entry name" value="PROKAR_LIPOPROTEIN"/>
    <property type="match status" value="1"/>
</dbReference>